<dbReference type="InterPro" id="IPR020458">
    <property type="entry name" value="Znf_DskA_TraR_CS"/>
</dbReference>
<dbReference type="STRING" id="880072.Desac_2710"/>
<dbReference type="HOGENOM" id="CLU_043144_3_1_7"/>
<accession>F2NIP9</accession>
<gene>
    <name evidence="6" type="ordered locus">Desac_2710</name>
</gene>
<reference evidence="7" key="2">
    <citation type="submission" date="2011-03" db="EMBL/GenBank/DDBJ databases">
        <title>The complete genome of Desulfobacca acetoxidans DSM 11109.</title>
        <authorList>
            <consortium name="US DOE Joint Genome Institute (JGI-PGF)"/>
            <person name="Lucas S."/>
            <person name="Copeland A."/>
            <person name="Lapidus A."/>
            <person name="Bruce D."/>
            <person name="Goodwin L."/>
            <person name="Pitluck S."/>
            <person name="Peters L."/>
            <person name="Kyrpides N."/>
            <person name="Mavromatis K."/>
            <person name="Ivanova N."/>
            <person name="Ovchinnikova G."/>
            <person name="Teshima H."/>
            <person name="Detter J.C."/>
            <person name="Han C."/>
            <person name="Land M."/>
            <person name="Hauser L."/>
            <person name="Markowitz V."/>
            <person name="Cheng J.-F."/>
            <person name="Hugenholtz P."/>
            <person name="Woyke T."/>
            <person name="Wu D."/>
            <person name="Spring S."/>
            <person name="Schueler E."/>
            <person name="Brambilla E."/>
            <person name="Klenk H.-P."/>
            <person name="Eisen J.A."/>
        </authorList>
    </citation>
    <scope>NUCLEOTIDE SEQUENCE [LARGE SCALE GENOMIC DNA]</scope>
    <source>
        <strain evidence="7">ATCC 700848 / DSM 11109 / ASRB2</strain>
    </source>
</reference>
<evidence type="ECO:0000313" key="6">
    <source>
        <dbReference type="EMBL" id="AEB10524.1"/>
    </source>
</evidence>
<dbReference type="PROSITE" id="PS51128">
    <property type="entry name" value="ZF_DKSA_2"/>
    <property type="match status" value="1"/>
</dbReference>
<dbReference type="PANTHER" id="PTHR33823">
    <property type="entry name" value="RNA POLYMERASE-BINDING TRANSCRIPTION FACTOR DKSA-RELATED"/>
    <property type="match status" value="1"/>
</dbReference>
<dbReference type="SUPFAM" id="SSF57716">
    <property type="entry name" value="Glucocorticoid receptor-like (DNA-binding domain)"/>
    <property type="match status" value="1"/>
</dbReference>
<keyword evidence="2" id="KW-0863">Zinc-finger</keyword>
<reference evidence="6 7" key="1">
    <citation type="journal article" date="2011" name="Stand. Genomic Sci.">
        <title>Complete genome sequence of the acetate-degrading sulfate reducer Desulfobacca acetoxidans type strain (ASRB2).</title>
        <authorList>
            <person name="Goker M."/>
            <person name="Teshima H."/>
            <person name="Lapidus A."/>
            <person name="Nolan M."/>
            <person name="Lucas S."/>
            <person name="Hammon N."/>
            <person name="Deshpande S."/>
            <person name="Cheng J.F."/>
            <person name="Tapia R."/>
            <person name="Han C."/>
            <person name="Goodwin L."/>
            <person name="Pitluck S."/>
            <person name="Huntemann M."/>
            <person name="Liolios K."/>
            <person name="Ivanova N."/>
            <person name="Pagani I."/>
            <person name="Mavromatis K."/>
            <person name="Ovchinikova G."/>
            <person name="Pati A."/>
            <person name="Chen A."/>
            <person name="Palaniappan K."/>
            <person name="Land M."/>
            <person name="Hauser L."/>
            <person name="Brambilla E.M."/>
            <person name="Rohde M."/>
            <person name="Spring S."/>
            <person name="Detter J.C."/>
            <person name="Woyke T."/>
            <person name="Bristow J."/>
            <person name="Eisen J.A."/>
            <person name="Markowitz V."/>
            <person name="Hugenholtz P."/>
            <person name="Kyrpides N.C."/>
            <person name="Klenk H.P."/>
        </authorList>
    </citation>
    <scope>NUCLEOTIDE SEQUENCE [LARGE SCALE GENOMIC DNA]</scope>
    <source>
        <strain evidence="7">ATCC 700848 / DSM 11109 / ASRB2</strain>
    </source>
</reference>
<dbReference type="RefSeq" id="WP_013707633.1">
    <property type="nucleotide sequence ID" value="NC_015388.1"/>
</dbReference>
<feature type="zinc finger region" description="dksA C4-type" evidence="4">
    <location>
        <begin position="91"/>
        <end position="115"/>
    </location>
</feature>
<protein>
    <submittedName>
        <fullName evidence="6">Transcriptional regulator, TraR/DksA family</fullName>
    </submittedName>
</protein>
<dbReference type="Gene3D" id="1.20.120.910">
    <property type="entry name" value="DksA, coiled-coil domain"/>
    <property type="match status" value="1"/>
</dbReference>
<dbReference type="AlphaFoldDB" id="F2NIP9"/>
<dbReference type="Pfam" id="PF01258">
    <property type="entry name" value="zf-dskA_traR"/>
    <property type="match status" value="1"/>
</dbReference>
<evidence type="ECO:0000256" key="4">
    <source>
        <dbReference type="PROSITE-ProRule" id="PRU00510"/>
    </source>
</evidence>
<keyword evidence="1" id="KW-0479">Metal-binding</keyword>
<feature type="domain" description="Zinc finger DksA/TraR C4-type" evidence="5">
    <location>
        <begin position="86"/>
        <end position="121"/>
    </location>
</feature>
<dbReference type="InterPro" id="IPR037187">
    <property type="entry name" value="DnaK_N"/>
</dbReference>
<evidence type="ECO:0000256" key="2">
    <source>
        <dbReference type="ARBA" id="ARBA00022771"/>
    </source>
</evidence>
<keyword evidence="7" id="KW-1185">Reference proteome</keyword>
<evidence type="ECO:0000313" key="7">
    <source>
        <dbReference type="Proteomes" id="UP000000483"/>
    </source>
</evidence>
<dbReference type="SUPFAM" id="SSF109635">
    <property type="entry name" value="DnaK suppressor protein DksA, alpha-hairpin domain"/>
    <property type="match status" value="1"/>
</dbReference>
<dbReference type="KEGG" id="dao:Desac_2710"/>
<dbReference type="eggNOG" id="COG1734">
    <property type="taxonomic scope" value="Bacteria"/>
</dbReference>
<organism evidence="6 7">
    <name type="scientific">Desulfobacca acetoxidans (strain ATCC 700848 / DSM 11109 / ASRB2)</name>
    <dbReference type="NCBI Taxonomy" id="880072"/>
    <lineage>
        <taxon>Bacteria</taxon>
        <taxon>Pseudomonadati</taxon>
        <taxon>Thermodesulfobacteriota</taxon>
        <taxon>Desulfobaccia</taxon>
        <taxon>Desulfobaccales</taxon>
        <taxon>Desulfobaccaceae</taxon>
        <taxon>Desulfobacca</taxon>
    </lineage>
</organism>
<dbReference type="PROSITE" id="PS01102">
    <property type="entry name" value="ZF_DKSA_1"/>
    <property type="match status" value="1"/>
</dbReference>
<dbReference type="Proteomes" id="UP000000483">
    <property type="component" value="Chromosome"/>
</dbReference>
<dbReference type="EMBL" id="CP002629">
    <property type="protein sequence ID" value="AEB10524.1"/>
    <property type="molecule type" value="Genomic_DNA"/>
</dbReference>
<keyword evidence="3" id="KW-0862">Zinc</keyword>
<evidence type="ECO:0000256" key="1">
    <source>
        <dbReference type="ARBA" id="ARBA00022723"/>
    </source>
</evidence>
<dbReference type="GO" id="GO:0008270">
    <property type="term" value="F:zinc ion binding"/>
    <property type="evidence" value="ECO:0007669"/>
    <property type="project" value="UniProtKB-KW"/>
</dbReference>
<evidence type="ECO:0000259" key="5">
    <source>
        <dbReference type="Pfam" id="PF01258"/>
    </source>
</evidence>
<sequence length="128" mass="14751">MTVMDVDKMAELKERLLERKRKLWREVKGQIKSGLGESYQDLLATARDEEDQAQVSLLEETQFSLIEPKRQELIAIEEALERLEGGTYGECEVCGKPIEPRRLEIMPQTTLCRDCQSQREKIAKAGLR</sequence>
<dbReference type="PANTHER" id="PTHR33823:SF4">
    <property type="entry name" value="GENERAL STRESS PROTEIN 16O"/>
    <property type="match status" value="1"/>
</dbReference>
<dbReference type="InterPro" id="IPR000962">
    <property type="entry name" value="Znf_DskA_TraR"/>
</dbReference>
<dbReference type="OrthoDB" id="9803742at2"/>
<name>F2NIP9_DESAR</name>
<proteinExistence type="predicted"/>
<evidence type="ECO:0000256" key="3">
    <source>
        <dbReference type="ARBA" id="ARBA00022833"/>
    </source>
</evidence>